<dbReference type="PANTHER" id="PTHR10110:SF56">
    <property type="entry name" value="SODIUM_HYDROGEN EXCHANGER 5"/>
    <property type="match status" value="1"/>
</dbReference>
<keyword evidence="7" id="KW-0967">Endosome</keyword>
<protein>
    <recommendedName>
        <fullName evidence="13">Sodium/hydrogen exchanger</fullName>
    </recommendedName>
</protein>
<feature type="region of interest" description="Disordered" evidence="14">
    <location>
        <begin position="780"/>
        <end position="865"/>
    </location>
</feature>
<evidence type="ECO:0000256" key="12">
    <source>
        <dbReference type="ARBA" id="ARBA00023201"/>
    </source>
</evidence>
<evidence type="ECO:0000256" key="13">
    <source>
        <dbReference type="RuleBase" id="RU003722"/>
    </source>
</evidence>
<evidence type="ECO:0000256" key="2">
    <source>
        <dbReference type="ARBA" id="ARBA00004651"/>
    </source>
</evidence>
<dbReference type="PRINTS" id="PR01084">
    <property type="entry name" value="NAHEXCHNGR"/>
</dbReference>
<feature type="transmembrane region" description="Helical" evidence="15">
    <location>
        <begin position="322"/>
        <end position="343"/>
    </location>
</feature>
<keyword evidence="6 13" id="KW-0812">Transmembrane</keyword>
<keyword evidence="8 15" id="KW-1133">Transmembrane helix</keyword>
<evidence type="ECO:0000259" key="16">
    <source>
        <dbReference type="Pfam" id="PF00999"/>
    </source>
</evidence>
<keyword evidence="11 15" id="KW-0472">Membrane</keyword>
<feature type="transmembrane region" description="Helical" evidence="15">
    <location>
        <begin position="387"/>
        <end position="407"/>
    </location>
</feature>
<evidence type="ECO:0000256" key="15">
    <source>
        <dbReference type="SAM" id="Phobius"/>
    </source>
</evidence>
<feature type="transmembrane region" description="Helical" evidence="15">
    <location>
        <begin position="127"/>
        <end position="151"/>
    </location>
</feature>
<dbReference type="PANTHER" id="PTHR10110">
    <property type="entry name" value="SODIUM/HYDROGEN EXCHANGER"/>
    <property type="match status" value="1"/>
</dbReference>
<keyword evidence="4 13" id="KW-0050">Antiport</keyword>
<dbReference type="PRINTS" id="PR01087">
    <property type="entry name" value="NAHEXCHNGR3"/>
</dbReference>
<feature type="transmembrane region" description="Helical" evidence="15">
    <location>
        <begin position="36"/>
        <end position="53"/>
    </location>
</feature>
<feature type="region of interest" description="Disordered" evidence="14">
    <location>
        <begin position="626"/>
        <end position="657"/>
    </location>
</feature>
<evidence type="ECO:0000256" key="3">
    <source>
        <dbReference type="ARBA" id="ARBA00022448"/>
    </source>
</evidence>
<evidence type="ECO:0000256" key="4">
    <source>
        <dbReference type="ARBA" id="ARBA00022449"/>
    </source>
</evidence>
<evidence type="ECO:0000256" key="1">
    <source>
        <dbReference type="ARBA" id="ARBA00004195"/>
    </source>
</evidence>
<feature type="transmembrane region" description="Helical" evidence="15">
    <location>
        <begin position="201"/>
        <end position="225"/>
    </location>
</feature>
<keyword evidence="3 13" id="KW-0813">Transport</keyword>
<sequence length="877" mass="96825">EVEAPYLVALWILVASLAKIVFHLSRKVTSLVPESCLLILLGLALGGIVLAVAKKAEYQLEPGTFFLFLLPPIVLDSGYFMPSRLFFDNLGAILTYAVVGTLWNAFTTGAALWGLQQAGLVAPRVQAGLLDFLLFGSLISAVDPVAVLAVFEEVHVNETLFIIVFGESLLNDAVTVVLYKVCNSFVEMGSANVRATDYLKGVASLFVVSLGGAAVGLVFAFLLALTTRFTKRVRIIEPLLVFLLAYAAYLTAEMASLSAILAVTMCGLGCKKYVEANISHKSRTAVKYTMKTLASCAETVIFMLLGISAVDSSKWAWDSGLVLGTLFFILFFRALGVVLQTWVLNQFRLVPLDKIDQVVMSYGGLRGAVAFALVILLDRTKVPAKDYFVATTIVVVFFTVIVQGLTIKPLVKWLKVKRSEHHKPTLNQELHEHTFDHILAAVEDVVGHHGYHYWRDRWEQFDKKYLSQLLMRRSAYRIRDQIWDVYYRLNIRDAISFVDQGGHVLSSTGLTLPSMPSRNSVAETSVTNLLRESGSGACLDLQVIDTVRSGRDREDAVMHHLLCGGLYKPRRRYKASCSRHFISEDAQERQDKEVFQQNMKRRLESFKSTKHNICFTKSKPRPRKASRKKACAFSRTPKDGVANTEATNGKPPRDLGFHDTGKQGVGWCSCPCLAAVILTVESEEEEDSDSSETEKEDDEGIIFVARATSEVLQEGKVSGSLEVCPSPRIIPPSPTCAEKELPWKSAQGDLAVYVSSETTKIVPVDMQTGWNQSISSLESLASPPCTQAPTMTRLPPRPRAPEEPQAPLKLPLSSDPRSCFAFPPSLAKAGRSRSESSADIPRQQELQPLMGHEDHTHLSPGTANSHWCIHFNKGGRL</sequence>
<dbReference type="GO" id="GO:0055038">
    <property type="term" value="C:recycling endosome membrane"/>
    <property type="evidence" value="ECO:0007669"/>
    <property type="project" value="UniProtKB-SubCell"/>
</dbReference>
<gene>
    <name evidence="17" type="ORF">M91_18277</name>
</gene>
<dbReference type="STRING" id="72004.ENSBMUP00000005205"/>
<feature type="transmembrane region" description="Helical" evidence="15">
    <location>
        <begin position="160"/>
        <end position="181"/>
    </location>
</feature>
<name>L8II59_9CETA</name>
<keyword evidence="12 13" id="KW-0739">Sodium transport</keyword>
<dbReference type="GO" id="GO:0098719">
    <property type="term" value="P:sodium ion import across plasma membrane"/>
    <property type="evidence" value="ECO:0007669"/>
    <property type="project" value="TreeGrafter"/>
</dbReference>
<evidence type="ECO:0000256" key="10">
    <source>
        <dbReference type="ARBA" id="ARBA00023065"/>
    </source>
</evidence>
<keyword evidence="9" id="KW-0915">Sodium</keyword>
<evidence type="ECO:0000256" key="6">
    <source>
        <dbReference type="ARBA" id="ARBA00022692"/>
    </source>
</evidence>
<dbReference type="InterPro" id="IPR006153">
    <property type="entry name" value="Cation/H_exchanger_TM"/>
</dbReference>
<keyword evidence="5" id="KW-1003">Cell membrane</keyword>
<dbReference type="Pfam" id="PF00999">
    <property type="entry name" value="Na_H_Exchanger"/>
    <property type="match status" value="1"/>
</dbReference>
<comment type="similarity">
    <text evidence="13">Belongs to the monovalent cation:proton antiporter 1 (CPA1) transporter (TC 2.A.36) family.</text>
</comment>
<evidence type="ECO:0000256" key="8">
    <source>
        <dbReference type="ARBA" id="ARBA00022989"/>
    </source>
</evidence>
<dbReference type="NCBIfam" id="TIGR00840">
    <property type="entry name" value="b_cpa1"/>
    <property type="match status" value="1"/>
</dbReference>
<dbReference type="InterPro" id="IPR018410">
    <property type="entry name" value="Na/H_exchanger_3/5"/>
</dbReference>
<evidence type="ECO:0000256" key="7">
    <source>
        <dbReference type="ARBA" id="ARBA00022753"/>
    </source>
</evidence>
<dbReference type="InterPro" id="IPR004709">
    <property type="entry name" value="NaH_exchanger"/>
</dbReference>
<proteinExistence type="inferred from homology"/>
<dbReference type="Proteomes" id="UP000011080">
    <property type="component" value="Unassembled WGS sequence"/>
</dbReference>
<feature type="transmembrane region" description="Helical" evidence="15">
    <location>
        <begin position="93"/>
        <end position="115"/>
    </location>
</feature>
<feature type="non-terminal residue" evidence="17">
    <location>
        <position position="877"/>
    </location>
</feature>
<feature type="compositionally biased region" description="Polar residues" evidence="14">
    <location>
        <begin position="780"/>
        <end position="790"/>
    </location>
</feature>
<evidence type="ECO:0000256" key="5">
    <source>
        <dbReference type="ARBA" id="ARBA00022475"/>
    </source>
</evidence>
<dbReference type="Gene3D" id="6.10.140.1330">
    <property type="match status" value="1"/>
</dbReference>
<feature type="transmembrane region" description="Helical" evidence="15">
    <location>
        <begin position="355"/>
        <end position="375"/>
    </location>
</feature>
<feature type="transmembrane region" description="Helical" evidence="15">
    <location>
        <begin position="6"/>
        <end position="24"/>
    </location>
</feature>
<organism evidence="17 18">
    <name type="scientific">Bos mutus</name>
    <name type="common">wild yak</name>
    <dbReference type="NCBI Taxonomy" id="72004"/>
    <lineage>
        <taxon>Eukaryota</taxon>
        <taxon>Metazoa</taxon>
        <taxon>Chordata</taxon>
        <taxon>Craniata</taxon>
        <taxon>Vertebrata</taxon>
        <taxon>Euteleostomi</taxon>
        <taxon>Mammalia</taxon>
        <taxon>Eutheria</taxon>
        <taxon>Laurasiatheria</taxon>
        <taxon>Artiodactyla</taxon>
        <taxon>Ruminantia</taxon>
        <taxon>Pecora</taxon>
        <taxon>Bovidae</taxon>
        <taxon>Bovinae</taxon>
        <taxon>Bos</taxon>
    </lineage>
</organism>
<dbReference type="GO" id="GO:0005886">
    <property type="term" value="C:plasma membrane"/>
    <property type="evidence" value="ECO:0007669"/>
    <property type="project" value="UniProtKB-SubCell"/>
</dbReference>
<evidence type="ECO:0000256" key="14">
    <source>
        <dbReference type="SAM" id="MobiDB-lite"/>
    </source>
</evidence>
<dbReference type="EMBL" id="JH881196">
    <property type="protein sequence ID" value="ELR55828.1"/>
    <property type="molecule type" value="Genomic_DNA"/>
</dbReference>
<dbReference type="GO" id="GO:0015386">
    <property type="term" value="F:potassium:proton antiporter activity"/>
    <property type="evidence" value="ECO:0007669"/>
    <property type="project" value="TreeGrafter"/>
</dbReference>
<keyword evidence="10 13" id="KW-0406">Ion transport</keyword>
<feature type="domain" description="Cation/H+ exchanger transmembrane" evidence="16">
    <location>
        <begin position="12"/>
        <end position="413"/>
    </location>
</feature>
<feature type="transmembrane region" description="Helical" evidence="15">
    <location>
        <begin position="65"/>
        <end position="81"/>
    </location>
</feature>
<accession>L8II59</accession>
<dbReference type="InterPro" id="IPR018422">
    <property type="entry name" value="Cation/H_exchanger_CPA1"/>
</dbReference>
<dbReference type="GO" id="GO:0015385">
    <property type="term" value="F:sodium:proton antiporter activity"/>
    <property type="evidence" value="ECO:0007669"/>
    <property type="project" value="InterPro"/>
</dbReference>
<evidence type="ECO:0000256" key="9">
    <source>
        <dbReference type="ARBA" id="ARBA00023053"/>
    </source>
</evidence>
<comment type="subcellular location">
    <subcellularLocation>
        <location evidence="2">Cell membrane</location>
        <topology evidence="2">Multi-pass membrane protein</topology>
    </subcellularLocation>
    <subcellularLocation>
        <location evidence="1">Recycling endosome membrane</location>
        <topology evidence="1">Multi-pass membrane protein</topology>
    </subcellularLocation>
</comment>
<dbReference type="AlphaFoldDB" id="L8II59"/>
<evidence type="ECO:0000313" key="17">
    <source>
        <dbReference type="EMBL" id="ELR55828.1"/>
    </source>
</evidence>
<evidence type="ECO:0000313" key="18">
    <source>
        <dbReference type="Proteomes" id="UP000011080"/>
    </source>
</evidence>
<reference evidence="17 18" key="1">
    <citation type="journal article" date="2012" name="Nat. Genet.">
        <title>The yak genome and adaptation to life at high altitude.</title>
        <authorList>
            <person name="Qiu Q."/>
            <person name="Zhang G."/>
            <person name="Ma T."/>
            <person name="Qian W."/>
            <person name="Wang J."/>
            <person name="Ye Z."/>
            <person name="Cao C."/>
            <person name="Hu Q."/>
            <person name="Kim J."/>
            <person name="Larkin D.M."/>
            <person name="Auvil L."/>
            <person name="Capitanu B."/>
            <person name="Ma J."/>
            <person name="Lewin H.A."/>
            <person name="Qian X."/>
            <person name="Lang Y."/>
            <person name="Zhou R."/>
            <person name="Wang L."/>
            <person name="Wang K."/>
            <person name="Xia J."/>
            <person name="Liao S."/>
            <person name="Pan S."/>
            <person name="Lu X."/>
            <person name="Hou H."/>
            <person name="Wang Y."/>
            <person name="Zang X."/>
            <person name="Yin Y."/>
            <person name="Ma H."/>
            <person name="Zhang J."/>
            <person name="Wang Z."/>
            <person name="Zhang Y."/>
            <person name="Zhang D."/>
            <person name="Yonezawa T."/>
            <person name="Hasegawa M."/>
            <person name="Zhong Y."/>
            <person name="Liu W."/>
            <person name="Zhang Y."/>
            <person name="Huang Z."/>
            <person name="Zhang S."/>
            <person name="Long R."/>
            <person name="Yang H."/>
            <person name="Wang J."/>
            <person name="Lenstra J.A."/>
            <person name="Cooper D.N."/>
            <person name="Wu Y."/>
            <person name="Wang J."/>
            <person name="Shi P."/>
            <person name="Wang J."/>
            <person name="Liu J."/>
        </authorList>
    </citation>
    <scope>NUCLEOTIDE SEQUENCE [LARGE SCALE GENOMIC DNA]</scope>
    <source>
        <strain evidence="18">yakQH1</strain>
    </source>
</reference>
<evidence type="ECO:0000256" key="11">
    <source>
        <dbReference type="ARBA" id="ARBA00023136"/>
    </source>
</evidence>
<dbReference type="GO" id="GO:0051453">
    <property type="term" value="P:regulation of intracellular pH"/>
    <property type="evidence" value="ECO:0007669"/>
    <property type="project" value="TreeGrafter"/>
</dbReference>